<evidence type="ECO:0000313" key="1">
    <source>
        <dbReference type="EMBL" id="UYQ92669.1"/>
    </source>
</evidence>
<dbReference type="InterPro" id="IPR011990">
    <property type="entry name" value="TPR-like_helical_dom_sf"/>
</dbReference>
<reference evidence="1" key="1">
    <citation type="submission" date="2022-10" db="EMBL/GenBank/DDBJ databases">
        <title>Chitinophaga sp. nov., isolated from soil.</title>
        <authorList>
            <person name="Jeon C.O."/>
        </authorList>
    </citation>
    <scope>NUCLEOTIDE SEQUENCE</scope>
    <source>
        <strain evidence="1">R8</strain>
    </source>
</reference>
<dbReference type="Gene3D" id="1.25.40.390">
    <property type="match status" value="1"/>
</dbReference>
<accession>A0ABY6J2Y3</accession>
<evidence type="ECO:0000313" key="2">
    <source>
        <dbReference type="Proteomes" id="UP001162741"/>
    </source>
</evidence>
<dbReference type="Proteomes" id="UP001162741">
    <property type="component" value="Chromosome"/>
</dbReference>
<dbReference type="EMBL" id="CP107006">
    <property type="protein sequence ID" value="UYQ92669.1"/>
    <property type="molecule type" value="Genomic_DNA"/>
</dbReference>
<protein>
    <submittedName>
        <fullName evidence="1">RagB/SusD family nutrient uptake outer membrane protein</fullName>
    </submittedName>
</protein>
<organism evidence="1 2">
    <name type="scientific">Chitinophaga horti</name>
    <dbReference type="NCBI Taxonomy" id="2920382"/>
    <lineage>
        <taxon>Bacteria</taxon>
        <taxon>Pseudomonadati</taxon>
        <taxon>Bacteroidota</taxon>
        <taxon>Chitinophagia</taxon>
        <taxon>Chitinophagales</taxon>
        <taxon>Chitinophagaceae</taxon>
        <taxon>Chitinophaga</taxon>
    </lineage>
</organism>
<proteinExistence type="predicted"/>
<keyword evidence="2" id="KW-1185">Reference proteome</keyword>
<dbReference type="SUPFAM" id="SSF48452">
    <property type="entry name" value="TPR-like"/>
    <property type="match status" value="1"/>
</dbReference>
<sequence length="311" mass="33849">MTRNKIFAVSIAALGLMYSSCTDLDETLGSTITRDQADSVIKVPSLLKTAYDALQLPYQDQSNFWALCEMTTDEAVAPTRGGDWDDNGVWRALHLHAWTPDHTHVNDAFNNILTLEFAATNVLNFNPSASQSAEARFLRAFAMFSVLDGWGQVPYRQPGDTLLNPPKVLVGNDALTFIVTELEAIMNDLPAGPPATPAYQANKIAAKTLLMKCYLNKGAFANREAPTFDPADMTKVVTLADEIIGTGSFSISNNFYDNFAYNNDVISTENIFTQQTALALVLRVVATHPSAAGRQPFITTSAQVAGMASLR</sequence>
<gene>
    <name evidence="1" type="ORF">MKQ68_21555</name>
</gene>
<dbReference type="RefSeq" id="WP_264280899.1">
    <property type="nucleotide sequence ID" value="NZ_CP107006.1"/>
</dbReference>
<name>A0ABY6J2Y3_9BACT</name>